<accession>A0AAV8UH38</accession>
<comment type="caution">
    <text evidence="1">The sequence shown here is derived from an EMBL/GenBank/DDBJ whole genome shotgun (WGS) entry which is preliminary data.</text>
</comment>
<keyword evidence="2" id="KW-1185">Reference proteome</keyword>
<gene>
    <name evidence="1" type="ORF">NDN08_004011</name>
</gene>
<reference evidence="1 2" key="1">
    <citation type="journal article" date="2023" name="Nat. Commun.">
        <title>Origin of minicircular mitochondrial genomes in red algae.</title>
        <authorList>
            <person name="Lee Y."/>
            <person name="Cho C.H."/>
            <person name="Lee Y.M."/>
            <person name="Park S.I."/>
            <person name="Yang J.H."/>
            <person name="West J.A."/>
            <person name="Bhattacharya D."/>
            <person name="Yoon H.S."/>
        </authorList>
    </citation>
    <scope>NUCLEOTIDE SEQUENCE [LARGE SCALE GENOMIC DNA]</scope>
    <source>
        <strain evidence="1 2">CCMP1338</strain>
        <tissue evidence="1">Whole cell</tissue>
    </source>
</reference>
<sequence length="316" mass="35249">MESCFIVHTSALFAKASDAALSRCDSTKRSGRTRLASSPAANMMTQEEIRRDQWDSMKTILPGSWLGKYWRQDFKDGKLGEPVDIGELHYIVSFPDDDPDSCIWEGRQMADKKKQGQILHISYENFGSKLGRQFILPGVVGQNWWGTKSPFNGVEINFVSTDYCRRMMIATYECIDDKQTLKLKSCLTGAFRDSNVPEKVPAIESPTAIDRITEIPSLEPVACLGLTIRGGETKYYNPTDEETHCTGMLNPDMKILPLRDSMFACVPEVVGANSSLYFGVIMPSSAQVAGLRLDSNGVQCDWFTSIYGNHNSRPKA</sequence>
<dbReference type="Proteomes" id="UP001157974">
    <property type="component" value="Unassembled WGS sequence"/>
</dbReference>
<evidence type="ECO:0000313" key="2">
    <source>
        <dbReference type="Proteomes" id="UP001157974"/>
    </source>
</evidence>
<dbReference type="AlphaFoldDB" id="A0AAV8UH38"/>
<evidence type="ECO:0000313" key="1">
    <source>
        <dbReference type="EMBL" id="KAJ8901806.1"/>
    </source>
</evidence>
<proteinExistence type="predicted"/>
<organism evidence="1 2">
    <name type="scientific">Rhodosorus marinus</name>
    <dbReference type="NCBI Taxonomy" id="101924"/>
    <lineage>
        <taxon>Eukaryota</taxon>
        <taxon>Rhodophyta</taxon>
        <taxon>Stylonematophyceae</taxon>
        <taxon>Stylonematales</taxon>
        <taxon>Stylonemataceae</taxon>
        <taxon>Rhodosorus</taxon>
    </lineage>
</organism>
<protein>
    <recommendedName>
        <fullName evidence="3">DUF3598 domain-containing protein</fullName>
    </recommendedName>
</protein>
<name>A0AAV8UH38_9RHOD</name>
<evidence type="ECO:0008006" key="3">
    <source>
        <dbReference type="Google" id="ProtNLM"/>
    </source>
</evidence>
<dbReference type="EMBL" id="JAMWBK010000010">
    <property type="protein sequence ID" value="KAJ8901806.1"/>
    <property type="molecule type" value="Genomic_DNA"/>
</dbReference>